<accession>A0A699HKQ5</accession>
<feature type="region of interest" description="Disordered" evidence="1">
    <location>
        <begin position="166"/>
        <end position="188"/>
    </location>
</feature>
<comment type="caution">
    <text evidence="2">The sequence shown here is derived from an EMBL/GenBank/DDBJ whole genome shotgun (WGS) entry which is preliminary data.</text>
</comment>
<proteinExistence type="predicted"/>
<reference evidence="2" key="1">
    <citation type="journal article" date="2019" name="Sci. Rep.">
        <title>Draft genome of Tanacetum cinerariifolium, the natural source of mosquito coil.</title>
        <authorList>
            <person name="Yamashiro T."/>
            <person name="Shiraishi A."/>
            <person name="Satake H."/>
            <person name="Nakayama K."/>
        </authorList>
    </citation>
    <scope>NUCLEOTIDE SEQUENCE</scope>
</reference>
<dbReference type="EMBL" id="BKCJ010144334">
    <property type="protein sequence ID" value="GEX99644.1"/>
    <property type="molecule type" value="Genomic_DNA"/>
</dbReference>
<evidence type="ECO:0000313" key="2">
    <source>
        <dbReference type="EMBL" id="GEX99644.1"/>
    </source>
</evidence>
<dbReference type="AlphaFoldDB" id="A0A699HKQ5"/>
<feature type="non-terminal residue" evidence="2">
    <location>
        <position position="363"/>
    </location>
</feature>
<feature type="compositionally biased region" description="Basic and acidic residues" evidence="1">
    <location>
        <begin position="179"/>
        <end position="188"/>
    </location>
</feature>
<feature type="compositionally biased region" description="Polar residues" evidence="1">
    <location>
        <begin position="312"/>
        <end position="334"/>
    </location>
</feature>
<name>A0A699HKQ5_TANCI</name>
<gene>
    <name evidence="2" type="ORF">Tci_371619</name>
</gene>
<organism evidence="2">
    <name type="scientific">Tanacetum cinerariifolium</name>
    <name type="common">Dalmatian daisy</name>
    <name type="synonym">Chrysanthemum cinerariifolium</name>
    <dbReference type="NCBI Taxonomy" id="118510"/>
    <lineage>
        <taxon>Eukaryota</taxon>
        <taxon>Viridiplantae</taxon>
        <taxon>Streptophyta</taxon>
        <taxon>Embryophyta</taxon>
        <taxon>Tracheophyta</taxon>
        <taxon>Spermatophyta</taxon>
        <taxon>Magnoliopsida</taxon>
        <taxon>eudicotyledons</taxon>
        <taxon>Gunneridae</taxon>
        <taxon>Pentapetalae</taxon>
        <taxon>asterids</taxon>
        <taxon>campanulids</taxon>
        <taxon>Asterales</taxon>
        <taxon>Asteraceae</taxon>
        <taxon>Asteroideae</taxon>
        <taxon>Anthemideae</taxon>
        <taxon>Anthemidinae</taxon>
        <taxon>Tanacetum</taxon>
    </lineage>
</organism>
<sequence length="363" mass="42657">MCTYQKNIEGYKLKDLKLEEFDYIQEMFGKAFKRVNTFKDFRTELVEGKEKRAGTKLIQEITKKQKVEDDKEIVELKQFMEIILDEEEVAIDAIHLAVKKDYRYLGKYCKPTRTPWYIKREMERDMENMTLNEYLMYEGRNVYLMRNCTSKKRGACSKVAPVRSRNLVSSNSDEEDKESMEHEEVPNRCDDEKDGDCWELNARSIPTSSAVFPLLVMCFHCQKKFPLLEESSHCQKKFPLKALRKPSVRYAELYRKPSKKSTVRGNQQNWNNLKSQQLGVKIGRSSPKNNNTHKSMPPRPSTHKPYRPSQRPVGTNMNGARPNRTTFNKQAHSYENRPFQRTSAVRPQYRAPWVPTVNMNFPL</sequence>
<evidence type="ECO:0000256" key="1">
    <source>
        <dbReference type="SAM" id="MobiDB-lite"/>
    </source>
</evidence>
<protein>
    <submittedName>
        <fullName evidence="2">Uncharacterized protein</fullName>
    </submittedName>
</protein>
<feature type="region of interest" description="Disordered" evidence="1">
    <location>
        <begin position="282"/>
        <end position="334"/>
    </location>
</feature>